<name>A0AC59YC69_RANTA</name>
<evidence type="ECO:0000313" key="1">
    <source>
        <dbReference type="EMBL" id="CAM9569970.1"/>
    </source>
</evidence>
<gene>
    <name evidence="1" type="ORF">MRATA1EN22A_LOCUS4389</name>
</gene>
<accession>A0AC59YC69</accession>
<reference evidence="1" key="2">
    <citation type="submission" date="2025-03" db="EMBL/GenBank/DDBJ databases">
        <authorList>
            <consortium name="ELIXIR-Norway"/>
            <consortium name="Elixir Norway"/>
        </authorList>
    </citation>
    <scope>NUCLEOTIDE SEQUENCE</scope>
</reference>
<proteinExistence type="predicted"/>
<reference evidence="1" key="1">
    <citation type="submission" date="2023-05" db="EMBL/GenBank/DDBJ databases">
        <authorList>
            <consortium name="ELIXIR-Norway"/>
        </authorList>
    </citation>
    <scope>NUCLEOTIDE SEQUENCE</scope>
</reference>
<dbReference type="EMBL" id="OX596096">
    <property type="protein sequence ID" value="CAM9569970.1"/>
    <property type="molecule type" value="Genomic_DNA"/>
</dbReference>
<organism evidence="1 2">
    <name type="scientific">Rangifer tarandus platyrhynchus</name>
    <name type="common">Svalbard reindeer</name>
    <dbReference type="NCBI Taxonomy" id="3082113"/>
    <lineage>
        <taxon>Eukaryota</taxon>
        <taxon>Metazoa</taxon>
        <taxon>Chordata</taxon>
        <taxon>Craniata</taxon>
        <taxon>Vertebrata</taxon>
        <taxon>Euteleostomi</taxon>
        <taxon>Mammalia</taxon>
        <taxon>Eutheria</taxon>
        <taxon>Laurasiatheria</taxon>
        <taxon>Artiodactyla</taxon>
        <taxon>Ruminantia</taxon>
        <taxon>Pecora</taxon>
        <taxon>Cervidae</taxon>
        <taxon>Odocoileinae</taxon>
        <taxon>Rangifer</taxon>
    </lineage>
</organism>
<evidence type="ECO:0000313" key="2">
    <source>
        <dbReference type="Proteomes" id="UP001162501"/>
    </source>
</evidence>
<dbReference type="Proteomes" id="UP001162501">
    <property type="component" value="Chromosome 12"/>
</dbReference>
<sequence>MRSAPAAASPPRPPSASPAPGGRGSAGAERRLRPRHNTAGLAAVAPDCPGQEDRARGADPKPRLPPARPPAPGPSRGGGAADPARGLTPNQPVNPRRRPCPAAQSARRGASPVGFPSPFLSRGAAGEPRVGNGSRAPALRLPGAAFPHSPHPGPARTFNSSAGRRAAGEQAHLPAAAAAARGNTEEGSSEPPRRLSAGAGGTQRRGPDGRFPELLLRSSVLTAPRLPRPGAPPACLASWRHAHPGPSLDAGGRGGTRAFALARFGRFPSRERPTYGSGGRECGAPLHASCLTSARGCQRPFLPFCPQDFSRALGQVSLDGLGGGGGGECLEAALGV</sequence>
<protein>
    <submittedName>
        <fullName evidence="1">Uncharacterized protein</fullName>
    </submittedName>
</protein>